<protein>
    <recommendedName>
        <fullName evidence="5">DUF3040 domain-containing protein</fullName>
    </recommendedName>
</protein>
<feature type="transmembrane region" description="Helical" evidence="2">
    <location>
        <begin position="88"/>
        <end position="105"/>
    </location>
</feature>
<dbReference type="InterPro" id="IPR021401">
    <property type="entry name" value="DUF3040"/>
</dbReference>
<proteinExistence type="predicted"/>
<evidence type="ECO:0000313" key="4">
    <source>
        <dbReference type="Proteomes" id="UP001240447"/>
    </source>
</evidence>
<feature type="compositionally biased region" description="Basic and acidic residues" evidence="1">
    <location>
        <begin position="153"/>
        <end position="168"/>
    </location>
</feature>
<name>A0ABT9NSX3_9ACTN</name>
<dbReference type="Pfam" id="PF11239">
    <property type="entry name" value="DUF3040"/>
    <property type="match status" value="1"/>
</dbReference>
<evidence type="ECO:0000256" key="1">
    <source>
        <dbReference type="SAM" id="MobiDB-lite"/>
    </source>
</evidence>
<evidence type="ECO:0000256" key="2">
    <source>
        <dbReference type="SAM" id="Phobius"/>
    </source>
</evidence>
<dbReference type="Proteomes" id="UP001240447">
    <property type="component" value="Unassembled WGS sequence"/>
</dbReference>
<accession>A0ABT9NSX3</accession>
<feature type="transmembrane region" description="Helical" evidence="2">
    <location>
        <begin position="62"/>
        <end position="82"/>
    </location>
</feature>
<evidence type="ECO:0000313" key="3">
    <source>
        <dbReference type="EMBL" id="MDP9823521.1"/>
    </source>
</evidence>
<comment type="caution">
    <text evidence="3">The sequence shown here is derived from an EMBL/GenBank/DDBJ whole genome shotgun (WGS) entry which is preliminary data.</text>
</comment>
<keyword evidence="4" id="KW-1185">Reference proteome</keyword>
<feature type="region of interest" description="Disordered" evidence="1">
    <location>
        <begin position="117"/>
        <end position="168"/>
    </location>
</feature>
<organism evidence="3 4">
    <name type="scientific">Nocardioides massiliensis</name>
    <dbReference type="NCBI Taxonomy" id="1325935"/>
    <lineage>
        <taxon>Bacteria</taxon>
        <taxon>Bacillati</taxon>
        <taxon>Actinomycetota</taxon>
        <taxon>Actinomycetes</taxon>
        <taxon>Propionibacteriales</taxon>
        <taxon>Nocardioidaceae</taxon>
        <taxon>Nocardioides</taxon>
    </lineage>
</organism>
<evidence type="ECO:0008006" key="5">
    <source>
        <dbReference type="Google" id="ProtNLM"/>
    </source>
</evidence>
<gene>
    <name evidence="3" type="ORF">J2S59_003330</name>
</gene>
<keyword evidence="2" id="KW-0472">Membrane</keyword>
<reference evidence="3 4" key="1">
    <citation type="submission" date="2023-07" db="EMBL/GenBank/DDBJ databases">
        <title>Sequencing the genomes of 1000 actinobacteria strains.</title>
        <authorList>
            <person name="Klenk H.-P."/>
        </authorList>
    </citation>
    <scope>NUCLEOTIDE SEQUENCE [LARGE SCALE GENOMIC DNA]</scope>
    <source>
        <strain evidence="3 4">GD13</strain>
    </source>
</reference>
<dbReference type="RefSeq" id="WP_246360654.1">
    <property type="nucleotide sequence ID" value="NZ_CCXJ01000792.2"/>
</dbReference>
<keyword evidence="2" id="KW-1133">Transmembrane helix</keyword>
<keyword evidence="2" id="KW-0812">Transmembrane</keyword>
<dbReference type="EMBL" id="JAUSQM010000001">
    <property type="protein sequence ID" value="MDP9823521.1"/>
    <property type="molecule type" value="Genomic_DNA"/>
</dbReference>
<sequence>MTAVAPATTTATTGPWEEDVPLSEEELRLLEQMERALVAEDPKLASTLRGTAARRDARRRTIVAGGVFLVGVAVLMTGAIAAQTIVGIIGFVVMLVSAYVALTAWRGQYAPGAEMGEPVAGGDPTRGFSVIEGGRANKPRKSKAKGSGSFTQRMEERWRRRREEGNGF</sequence>